<dbReference type="Proteomes" id="UP000014062">
    <property type="component" value="Chromosome"/>
</dbReference>
<accession>A0A7U9DNE4</accession>
<organism evidence="2 3">
    <name type="scientific">Streptomyces lividans 1326</name>
    <dbReference type="NCBI Taxonomy" id="1200984"/>
    <lineage>
        <taxon>Bacteria</taxon>
        <taxon>Bacillati</taxon>
        <taxon>Actinomycetota</taxon>
        <taxon>Actinomycetes</taxon>
        <taxon>Kitasatosporales</taxon>
        <taxon>Streptomycetaceae</taxon>
        <taxon>Streptomyces</taxon>
    </lineage>
</organism>
<evidence type="ECO:0000313" key="2">
    <source>
        <dbReference type="EMBL" id="EOY46142.1"/>
    </source>
</evidence>
<reference evidence="3" key="1">
    <citation type="journal article" date="2013" name="Genome Biol. Evol.">
        <title>The genome sequence of Streptomyces lividans 66 reveals a novel tRNA-dependent peptide biosynthetic system within a metal-related genomic island.</title>
        <authorList>
            <person name="Cruz-Morales P."/>
            <person name="Vijgenboom E."/>
            <person name="Iruegas-Bocardo F."/>
            <person name="Girard G."/>
            <person name="Yanez-Guerra L.A."/>
            <person name="Ramos-Aboites H.E."/>
            <person name="Pernodet J.L."/>
            <person name="Anne J."/>
            <person name="van Wezel G.P."/>
            <person name="Barona-Gomez F."/>
        </authorList>
    </citation>
    <scope>NUCLEOTIDE SEQUENCE [LARGE SCALE GENOMIC DNA]</scope>
    <source>
        <strain evidence="3">1326</strain>
    </source>
</reference>
<dbReference type="AlphaFoldDB" id="A0A7U9DNE4"/>
<evidence type="ECO:0000313" key="3">
    <source>
        <dbReference type="Proteomes" id="UP000014062"/>
    </source>
</evidence>
<name>A0A7U9DNE4_STRLI</name>
<evidence type="ECO:0000256" key="1">
    <source>
        <dbReference type="SAM" id="MobiDB-lite"/>
    </source>
</evidence>
<proteinExistence type="predicted"/>
<feature type="region of interest" description="Disordered" evidence="1">
    <location>
        <begin position="1"/>
        <end position="70"/>
    </location>
</feature>
<gene>
    <name evidence="2" type="ORF">SLI_1425</name>
</gene>
<protein>
    <submittedName>
        <fullName evidence="2">Uncharacterized protein</fullName>
    </submittedName>
</protein>
<sequence>MGTGPFSPWTAAGRRCTGHRPHPSENRAVPGPASSRCLLPAFHSRSGPRNGTDAVGVRAGPGSPLPSRRA</sequence>
<dbReference type="EMBL" id="CM001889">
    <property type="protein sequence ID" value="EOY46142.1"/>
    <property type="molecule type" value="Genomic_DNA"/>
</dbReference>